<evidence type="ECO:0000256" key="1">
    <source>
        <dbReference type="SAM" id="MobiDB-lite"/>
    </source>
</evidence>
<evidence type="ECO:0000313" key="3">
    <source>
        <dbReference type="Proteomes" id="UP001159405"/>
    </source>
</evidence>
<gene>
    <name evidence="2" type="ORF">PLOB_00034437</name>
</gene>
<feature type="region of interest" description="Disordered" evidence="1">
    <location>
        <begin position="1"/>
        <end position="50"/>
    </location>
</feature>
<feature type="compositionally biased region" description="Low complexity" evidence="1">
    <location>
        <begin position="29"/>
        <end position="38"/>
    </location>
</feature>
<feature type="non-terminal residue" evidence="2">
    <location>
        <position position="1"/>
    </location>
</feature>
<dbReference type="PANTHER" id="PTHR24024:SF18">
    <property type="entry name" value="SHORT-CHAIN COLLAGEN C4-LIKE"/>
    <property type="match status" value="1"/>
</dbReference>
<name>A0ABN8P1D7_9CNID</name>
<evidence type="ECO:0000313" key="2">
    <source>
        <dbReference type="EMBL" id="CAH3130140.1"/>
    </source>
</evidence>
<sequence length="219" mass="23905">LTGDASKPGVNRPFPGPPDPKGERGSAGSPGLKGPQGPKGEKGKEGAGKSGVKYVRWGRTTCPGGVNITITNARRCSKLPLSSTQSKYDRYNDGDQYSGYAEYGVSSYSSYPFRRNLHNHEVPCVVCFVKSRSSMLMMPARNDCPSGWTEEYHGYLMTSYYNLRNQKDFVCVDKDPEYVPGTNGNKDGALLYFVEGGCGSLPCTPYVLHRELTCAVCTK</sequence>
<accession>A0ABN8P1D7</accession>
<comment type="caution">
    <text evidence="2">The sequence shown here is derived from an EMBL/GenBank/DDBJ whole genome shotgun (WGS) entry which is preliminary data.</text>
</comment>
<organism evidence="2 3">
    <name type="scientific">Porites lobata</name>
    <dbReference type="NCBI Taxonomy" id="104759"/>
    <lineage>
        <taxon>Eukaryota</taxon>
        <taxon>Metazoa</taxon>
        <taxon>Cnidaria</taxon>
        <taxon>Anthozoa</taxon>
        <taxon>Hexacorallia</taxon>
        <taxon>Scleractinia</taxon>
        <taxon>Fungiina</taxon>
        <taxon>Poritidae</taxon>
        <taxon>Porites</taxon>
    </lineage>
</organism>
<protein>
    <recommendedName>
        <fullName evidence="4">Short-chain collagen C4</fullName>
    </recommendedName>
</protein>
<dbReference type="EMBL" id="CALNXK010000047">
    <property type="protein sequence ID" value="CAH3130140.1"/>
    <property type="molecule type" value="Genomic_DNA"/>
</dbReference>
<dbReference type="Proteomes" id="UP001159405">
    <property type="component" value="Unassembled WGS sequence"/>
</dbReference>
<dbReference type="PANTHER" id="PTHR24024">
    <property type="entry name" value="PULMONARY SURFACTANT-ASSOCIATED PROTEIN A"/>
    <property type="match status" value="1"/>
</dbReference>
<proteinExistence type="predicted"/>
<reference evidence="2 3" key="1">
    <citation type="submission" date="2022-05" db="EMBL/GenBank/DDBJ databases">
        <authorList>
            <consortium name="Genoscope - CEA"/>
            <person name="William W."/>
        </authorList>
    </citation>
    <scope>NUCLEOTIDE SEQUENCE [LARGE SCALE GENOMIC DNA]</scope>
</reference>
<evidence type="ECO:0008006" key="4">
    <source>
        <dbReference type="Google" id="ProtNLM"/>
    </source>
</evidence>
<keyword evidence="3" id="KW-1185">Reference proteome</keyword>
<dbReference type="InterPro" id="IPR051077">
    <property type="entry name" value="Ca-dependent_lectin"/>
</dbReference>